<dbReference type="EMBL" id="BARW01017717">
    <property type="protein sequence ID" value="GAI90613.1"/>
    <property type="molecule type" value="Genomic_DNA"/>
</dbReference>
<protein>
    <submittedName>
        <fullName evidence="1">Uncharacterized protein</fullName>
    </submittedName>
</protein>
<reference evidence="1" key="1">
    <citation type="journal article" date="2014" name="Front. Microbiol.">
        <title>High frequency of phylogenetically diverse reductive dehalogenase-homologous genes in deep subseafloor sedimentary metagenomes.</title>
        <authorList>
            <person name="Kawai M."/>
            <person name="Futagami T."/>
            <person name="Toyoda A."/>
            <person name="Takaki Y."/>
            <person name="Nishi S."/>
            <person name="Hori S."/>
            <person name="Arai W."/>
            <person name="Tsubouchi T."/>
            <person name="Morono Y."/>
            <person name="Uchiyama I."/>
            <person name="Ito T."/>
            <person name="Fujiyama A."/>
            <person name="Inagaki F."/>
            <person name="Takami H."/>
        </authorList>
    </citation>
    <scope>NUCLEOTIDE SEQUENCE</scope>
    <source>
        <strain evidence="1">Expedition CK06-06</strain>
    </source>
</reference>
<dbReference type="AlphaFoldDB" id="X1SCB4"/>
<accession>X1SCB4</accession>
<sequence length="58" mass="6811">MRMSSQYQVLGLGDKKAEELESGVASRLRVKRYLLRLLRADKNRLLKPYYRRKLSAKG</sequence>
<comment type="caution">
    <text evidence="1">The sequence shown here is derived from an EMBL/GenBank/DDBJ whole genome shotgun (WGS) entry which is preliminary data.</text>
</comment>
<gene>
    <name evidence="1" type="ORF">S12H4_30537</name>
</gene>
<organism evidence="1">
    <name type="scientific">marine sediment metagenome</name>
    <dbReference type="NCBI Taxonomy" id="412755"/>
    <lineage>
        <taxon>unclassified sequences</taxon>
        <taxon>metagenomes</taxon>
        <taxon>ecological metagenomes</taxon>
    </lineage>
</organism>
<proteinExistence type="predicted"/>
<evidence type="ECO:0000313" key="1">
    <source>
        <dbReference type="EMBL" id="GAI90613.1"/>
    </source>
</evidence>
<name>X1SCB4_9ZZZZ</name>